<dbReference type="GO" id="GO:0003677">
    <property type="term" value="F:DNA binding"/>
    <property type="evidence" value="ECO:0007669"/>
    <property type="project" value="InterPro"/>
</dbReference>
<dbReference type="EMBL" id="SPUK01000001">
    <property type="protein sequence ID" value="TQW01032.1"/>
    <property type="molecule type" value="Genomic_DNA"/>
</dbReference>
<name>A0A545VH35_9HYPO</name>
<keyword evidence="4" id="KW-0158">Chromosome</keyword>
<sequence>MADTPTGGSSRPARTPAGRTPSQRTPSGRATNPDSSVHTPLDRTGPRNLANSVRRGLSASGRRNNNNAPTPHAAAARRALEQRRTAMFTPGKNRRRSLREQHQTPMNILNQLARRLAPSTQQVAASSSPADMEPRSALRPVGERSEPDDDDDDDYMDDEPDVEGDYDDDDDDDDELPAPPRMSLPLQDDDDDDTTELRPPPLSELPDDNITNYTVGSVELPRDRPASRYSRGSLGSVRGSDYFDPNEQTAEITGRQSDFFPGSLLADLQNRAEDNAAAFQRFDADATMRTIGRESGFTMGVPPDMADQTTFLLSEPGGDASTTLPLPGNPGTAAAMQAGGDTIYGNTSLIPENPGAEDLPALGYDDDNDEDDEHRRPEIPEYDETTIRQDRQEEEADVESGRRRVSGPAHGDTLISEGEDSDPADVTMRQQDTSMALEPSKPARRGPKPKKKQKRISRHGAEYPPLPPAFVRRVAHRAVQTSGLSNHRISSDVLAALTQASEWFFEQLGDDLGAYADHAKRTVIEESDVLTLMKRQRQIGSDATLFSLAQRHLPRELLQDLRMPQPSNLKGQRHKSLTHYDDDDDDASEVS</sequence>
<dbReference type="Pfam" id="PF15511">
    <property type="entry name" value="CENP-T_C"/>
    <property type="match status" value="1"/>
</dbReference>
<evidence type="ECO:0000256" key="2">
    <source>
        <dbReference type="ARBA" id="ARBA00004286"/>
    </source>
</evidence>
<feature type="compositionally biased region" description="Basic and acidic residues" evidence="6">
    <location>
        <begin position="132"/>
        <end position="145"/>
    </location>
</feature>
<protein>
    <submittedName>
        <fullName evidence="8">Histone-fold domain-containing protein</fullName>
    </submittedName>
</protein>
<gene>
    <name evidence="8" type="ORF">IF1G_00963</name>
</gene>
<evidence type="ECO:0000259" key="7">
    <source>
        <dbReference type="Pfam" id="PF15511"/>
    </source>
</evidence>
<dbReference type="GO" id="GO:0046982">
    <property type="term" value="F:protein heterodimerization activity"/>
    <property type="evidence" value="ECO:0007669"/>
    <property type="project" value="InterPro"/>
</dbReference>
<dbReference type="AlphaFoldDB" id="A0A545VH35"/>
<evidence type="ECO:0000256" key="6">
    <source>
        <dbReference type="SAM" id="MobiDB-lite"/>
    </source>
</evidence>
<keyword evidence="9" id="KW-1185">Reference proteome</keyword>
<comment type="caution">
    <text evidence="8">The sequence shown here is derived from an EMBL/GenBank/DDBJ whole genome shotgun (WGS) entry which is preliminary data.</text>
</comment>
<feature type="compositionally biased region" description="Polar residues" evidence="6">
    <location>
        <begin position="118"/>
        <end position="129"/>
    </location>
</feature>
<accession>A0A545VH35</accession>
<dbReference type="GO" id="GO:0005634">
    <property type="term" value="C:nucleus"/>
    <property type="evidence" value="ECO:0007669"/>
    <property type="project" value="UniProtKB-SubCell"/>
</dbReference>
<dbReference type="Gene3D" id="1.10.20.10">
    <property type="entry name" value="Histone, subunit A"/>
    <property type="match status" value="1"/>
</dbReference>
<dbReference type="PANTHER" id="PTHR46904">
    <property type="entry name" value="CENTROMERE PROTEIN T"/>
    <property type="match status" value="1"/>
</dbReference>
<feature type="domain" description="CENP-T/Histone H4 histone fold" evidence="7">
    <location>
        <begin position="459"/>
        <end position="565"/>
    </location>
</feature>
<dbReference type="STRING" id="43265.A0A545VH35"/>
<dbReference type="GO" id="GO:0000776">
    <property type="term" value="C:kinetochore"/>
    <property type="evidence" value="ECO:0007669"/>
    <property type="project" value="InterPro"/>
</dbReference>
<dbReference type="SUPFAM" id="SSF47113">
    <property type="entry name" value="Histone-fold"/>
    <property type="match status" value="1"/>
</dbReference>
<evidence type="ECO:0000256" key="5">
    <source>
        <dbReference type="ARBA" id="ARBA00023242"/>
    </source>
</evidence>
<comment type="subcellular location">
    <subcellularLocation>
        <location evidence="2">Chromosome</location>
    </subcellularLocation>
    <subcellularLocation>
        <location evidence="1">Nucleus</location>
    </subcellularLocation>
</comment>
<feature type="region of interest" description="Disordered" evidence="6">
    <location>
        <begin position="1"/>
        <end position="245"/>
    </location>
</feature>
<keyword evidence="5" id="KW-0539">Nucleus</keyword>
<dbReference type="Proteomes" id="UP000315783">
    <property type="component" value="Unassembled WGS sequence"/>
</dbReference>
<dbReference type="PANTHER" id="PTHR46904:SF1">
    <property type="entry name" value="CENTROMERE PROTEIN T"/>
    <property type="match status" value="1"/>
</dbReference>
<dbReference type="InterPro" id="IPR009072">
    <property type="entry name" value="Histone-fold"/>
</dbReference>
<evidence type="ECO:0000256" key="3">
    <source>
        <dbReference type="ARBA" id="ARBA00010137"/>
    </source>
</evidence>
<feature type="compositionally biased region" description="Acidic residues" evidence="6">
    <location>
        <begin position="581"/>
        <end position="591"/>
    </location>
</feature>
<feature type="compositionally biased region" description="Basic residues" evidence="6">
    <location>
        <begin position="442"/>
        <end position="458"/>
    </location>
</feature>
<dbReference type="GO" id="GO:0051382">
    <property type="term" value="P:kinetochore assembly"/>
    <property type="evidence" value="ECO:0007669"/>
    <property type="project" value="InterPro"/>
</dbReference>
<dbReference type="OrthoDB" id="10071681at2759"/>
<feature type="compositionally biased region" description="Acidic residues" evidence="6">
    <location>
        <begin position="146"/>
        <end position="176"/>
    </location>
</feature>
<dbReference type="InterPro" id="IPR028255">
    <property type="entry name" value="CENP-T"/>
</dbReference>
<dbReference type="InterPro" id="IPR035425">
    <property type="entry name" value="CENP-T/H4_C"/>
</dbReference>
<organism evidence="8 9">
    <name type="scientific">Cordyceps javanica</name>
    <dbReference type="NCBI Taxonomy" id="43265"/>
    <lineage>
        <taxon>Eukaryota</taxon>
        <taxon>Fungi</taxon>
        <taxon>Dikarya</taxon>
        <taxon>Ascomycota</taxon>
        <taxon>Pezizomycotina</taxon>
        <taxon>Sordariomycetes</taxon>
        <taxon>Hypocreomycetidae</taxon>
        <taxon>Hypocreales</taxon>
        <taxon>Cordycipitaceae</taxon>
        <taxon>Cordyceps</taxon>
    </lineage>
</organism>
<dbReference type="CDD" id="cd22920">
    <property type="entry name" value="HFD_CENP-T"/>
    <property type="match status" value="1"/>
</dbReference>
<evidence type="ECO:0000313" key="9">
    <source>
        <dbReference type="Proteomes" id="UP000315783"/>
    </source>
</evidence>
<feature type="region of interest" description="Disordered" evidence="6">
    <location>
        <begin position="311"/>
        <end position="467"/>
    </location>
</feature>
<feature type="compositionally biased region" description="Basic and acidic residues" evidence="6">
    <location>
        <begin position="373"/>
        <end position="391"/>
    </location>
</feature>
<feature type="compositionally biased region" description="Polar residues" evidence="6">
    <location>
        <begin position="20"/>
        <end position="38"/>
    </location>
</feature>
<feature type="region of interest" description="Disordered" evidence="6">
    <location>
        <begin position="558"/>
        <end position="591"/>
    </location>
</feature>
<dbReference type="GO" id="GO:0007059">
    <property type="term" value="P:chromosome segregation"/>
    <property type="evidence" value="ECO:0007669"/>
    <property type="project" value="TreeGrafter"/>
</dbReference>
<proteinExistence type="inferred from homology"/>
<dbReference type="GO" id="GO:0000278">
    <property type="term" value="P:mitotic cell cycle"/>
    <property type="evidence" value="ECO:0007669"/>
    <property type="project" value="TreeGrafter"/>
</dbReference>
<reference evidence="8 9" key="1">
    <citation type="journal article" date="2019" name="Appl. Microbiol. Biotechnol.">
        <title>Genome sequence of Isaria javanica and comparative genome analysis insights into family S53 peptidase evolution in fungal entomopathogens.</title>
        <authorList>
            <person name="Lin R."/>
            <person name="Zhang X."/>
            <person name="Xin B."/>
            <person name="Zou M."/>
            <person name="Gao Y."/>
            <person name="Qin F."/>
            <person name="Hu Q."/>
            <person name="Xie B."/>
            <person name="Cheng X."/>
        </authorList>
    </citation>
    <scope>NUCLEOTIDE SEQUENCE [LARGE SCALE GENOMIC DNA]</scope>
    <source>
        <strain evidence="8 9">IJ1G</strain>
    </source>
</reference>
<evidence type="ECO:0000256" key="4">
    <source>
        <dbReference type="ARBA" id="ARBA00022454"/>
    </source>
</evidence>
<comment type="similarity">
    <text evidence="3">Belongs to the CENP-T/CNN1 family.</text>
</comment>
<evidence type="ECO:0000256" key="1">
    <source>
        <dbReference type="ARBA" id="ARBA00004123"/>
    </source>
</evidence>
<feature type="compositionally biased region" description="Low complexity" evidence="6">
    <location>
        <begin position="62"/>
        <end position="77"/>
    </location>
</feature>
<evidence type="ECO:0000313" key="8">
    <source>
        <dbReference type="EMBL" id="TQW01032.1"/>
    </source>
</evidence>